<comment type="caution">
    <text evidence="2">The sequence shown here is derived from an EMBL/GenBank/DDBJ whole genome shotgun (WGS) entry which is preliminary data.</text>
</comment>
<evidence type="ECO:0000313" key="2">
    <source>
        <dbReference type="EMBL" id="PPU72500.1"/>
    </source>
</evidence>
<organism evidence="2 3">
    <name type="scientific">Xanthomonas melonis</name>
    <dbReference type="NCBI Taxonomy" id="56456"/>
    <lineage>
        <taxon>Bacteria</taxon>
        <taxon>Pseudomonadati</taxon>
        <taxon>Pseudomonadota</taxon>
        <taxon>Gammaproteobacteria</taxon>
        <taxon>Lysobacterales</taxon>
        <taxon>Lysobacteraceae</taxon>
        <taxon>Xanthomonas</taxon>
    </lineage>
</organism>
<accession>A0A2S7DFC2</accession>
<reference evidence="2 3" key="1">
    <citation type="submission" date="2016-08" db="EMBL/GenBank/DDBJ databases">
        <authorList>
            <person name="Seilhamer J.J."/>
        </authorList>
    </citation>
    <scope>NUCLEOTIDE SEQUENCE [LARGE SCALE GENOMIC DNA]</scope>
    <source>
        <strain evidence="2 3">CFBP4644</strain>
    </source>
</reference>
<gene>
    <name evidence="2" type="ORF">XmelCFBP4644_10690</name>
</gene>
<dbReference type="RefSeq" id="WP_104587223.1">
    <property type="nucleotide sequence ID" value="NZ_JAFFQH010000183.1"/>
</dbReference>
<proteinExistence type="predicted"/>
<evidence type="ECO:0000256" key="1">
    <source>
        <dbReference type="SAM" id="MobiDB-lite"/>
    </source>
</evidence>
<sequence>MAIIADVQGRWVDRHIGVWFASLLRGAGTKRPRSSAGKRSAQVRDRARATGATVHPVTDMA</sequence>
<dbReference type="Proteomes" id="UP000239865">
    <property type="component" value="Unassembled WGS sequence"/>
</dbReference>
<dbReference type="AlphaFoldDB" id="A0A2S7DFC2"/>
<name>A0A2S7DFC2_9XANT</name>
<protein>
    <submittedName>
        <fullName evidence="2">Uncharacterized protein</fullName>
    </submittedName>
</protein>
<dbReference type="EMBL" id="MDEH01000005">
    <property type="protein sequence ID" value="PPU72500.1"/>
    <property type="molecule type" value="Genomic_DNA"/>
</dbReference>
<evidence type="ECO:0000313" key="3">
    <source>
        <dbReference type="Proteomes" id="UP000239865"/>
    </source>
</evidence>
<feature type="region of interest" description="Disordered" evidence="1">
    <location>
        <begin position="27"/>
        <end position="61"/>
    </location>
</feature>